<keyword evidence="1" id="KW-1133">Transmembrane helix</keyword>
<dbReference type="SUPFAM" id="SSF54001">
    <property type="entry name" value="Cysteine proteinases"/>
    <property type="match status" value="1"/>
</dbReference>
<dbReference type="OrthoDB" id="9804872at2"/>
<keyword evidence="4" id="KW-1185">Reference proteome</keyword>
<dbReference type="PANTHER" id="PTHR42736:SF1">
    <property type="entry name" value="PROTEIN-GLUTAMINE GAMMA-GLUTAMYLTRANSFERASE"/>
    <property type="match status" value="1"/>
</dbReference>
<feature type="transmembrane region" description="Helical" evidence="1">
    <location>
        <begin position="55"/>
        <end position="73"/>
    </location>
</feature>
<dbReference type="GO" id="GO:0006508">
    <property type="term" value="P:proteolysis"/>
    <property type="evidence" value="ECO:0007669"/>
    <property type="project" value="UniProtKB-KW"/>
</dbReference>
<dbReference type="Pfam" id="PF01841">
    <property type="entry name" value="Transglut_core"/>
    <property type="match status" value="1"/>
</dbReference>
<dbReference type="EMBL" id="JH660672">
    <property type="protein sequence ID" value="EIM31656.1"/>
    <property type="molecule type" value="Genomic_DNA"/>
</dbReference>
<dbReference type="Pfam" id="PF11992">
    <property type="entry name" value="TgpA_N"/>
    <property type="match status" value="1"/>
</dbReference>
<dbReference type="RefSeq" id="WP_009453255.1">
    <property type="nucleotide sequence ID" value="NZ_JH660672.1"/>
</dbReference>
<evidence type="ECO:0000256" key="1">
    <source>
        <dbReference type="SAM" id="Phobius"/>
    </source>
</evidence>
<keyword evidence="3" id="KW-0645">Protease</keyword>
<feature type="domain" description="Transglutaminase-like" evidence="2">
    <location>
        <begin position="413"/>
        <end position="484"/>
    </location>
</feature>
<dbReference type="Gene3D" id="3.10.620.30">
    <property type="match status" value="1"/>
</dbReference>
<sequence length="678" mass="75577">MKNRRRESRDSLFLVGVLTWTMAPQFGAVPLWCSLFAVTALVWRGMLSWRGSGMPPRLVLMLALPLAVGLSLWSHGHLLGKETGLSLLVSLTALKTLEMRTQRDRFVVCFLGMLLIMAGFLRSQSMLQGAAMLVSVTGLLTCLMLEQRPNGRPNLLETARLAITPALLGAPIVLVLFLFFPRMPPLWGLPDDAGAHTGLSDQLELGQIADAALDDSLAMQVTFDGPPPPPEERYFRAQVLSVHEGQRWLAPSSAHLAPVTPSPRFDTTQPRAALAYRMTMEPLQIRALPLLEHTLSMPIMESATAVDLVRHKDMHWQSLEPLTQRMQLHALAMIGGVIPTEATPFPIGDLDLPEGLHPRTRAWAQALRQSLSPSQPSAEQLAEKLLQHIRTAGFSYSLSPGESREADPVDAFWLDHRQGFCEHFASTFVILMRAMGVPARIVTGYQGGLINPIDKMLEIRQSDAHAWAEYWSRGQGWIRVDPTAAVAPERINAGVHVGAAGASGLRKLLGLGTWAQLSPDMRAQLQAFWGSVDHRWRRWVVQYSSTEQFDLLKGLGWSEPDFDDLGDVLEGFAVLGLGALSAWAFWRRWQQRDDPWLRTWKALQAELRQHGWTVQAHHSPATLARQIPALAALLLELDAWRYAPATQRPHLHRLHRTLRGAIRELKQSPDDAPKQQLM</sequence>
<feature type="transmembrane region" description="Helical" evidence="1">
    <location>
        <begin position="12"/>
        <end position="43"/>
    </location>
</feature>
<dbReference type="AlphaFoldDB" id="I4Z614"/>
<name>I4Z614_9BURK</name>
<dbReference type="PANTHER" id="PTHR42736">
    <property type="entry name" value="PROTEIN-GLUTAMINE GAMMA-GLUTAMYLTRANSFERASE"/>
    <property type="match status" value="1"/>
</dbReference>
<feature type="transmembrane region" description="Helical" evidence="1">
    <location>
        <begin position="105"/>
        <end position="121"/>
    </location>
</feature>
<organism evidence="3 4">
    <name type="scientific">Leptothrix ochracea L12</name>
    <dbReference type="NCBI Taxonomy" id="735332"/>
    <lineage>
        <taxon>Bacteria</taxon>
        <taxon>Pseudomonadati</taxon>
        <taxon>Pseudomonadota</taxon>
        <taxon>Betaproteobacteria</taxon>
        <taxon>Burkholderiales</taxon>
        <taxon>Sphaerotilaceae</taxon>
        <taxon>Leptothrix</taxon>
    </lineage>
</organism>
<dbReference type="InterPro" id="IPR038765">
    <property type="entry name" value="Papain-like_cys_pep_sf"/>
</dbReference>
<keyword evidence="1" id="KW-0812">Transmembrane</keyword>
<dbReference type="SMART" id="SM00460">
    <property type="entry name" value="TGc"/>
    <property type="match status" value="1"/>
</dbReference>
<dbReference type="InterPro" id="IPR052901">
    <property type="entry name" value="Bact_TGase-like"/>
</dbReference>
<dbReference type="GeneID" id="92352087"/>
<feature type="transmembrane region" description="Helical" evidence="1">
    <location>
        <begin position="127"/>
        <end position="146"/>
    </location>
</feature>
<dbReference type="InterPro" id="IPR002931">
    <property type="entry name" value="Transglutaminase-like"/>
</dbReference>
<reference evidence="3 4" key="1">
    <citation type="submission" date="2012-04" db="EMBL/GenBank/DDBJ databases">
        <title>Improved High-Quality Draft sequence of Leptothrix ochracea L12.</title>
        <authorList>
            <consortium name="US DOE Joint Genome Institute"/>
            <person name="Lucas S."/>
            <person name="Han J."/>
            <person name="Lapidus A."/>
            <person name="Cheng J.-F."/>
            <person name="Goodwin L."/>
            <person name="Pitluck S."/>
            <person name="Peters L."/>
            <person name="Zeytun A."/>
            <person name="Detter J.C."/>
            <person name="Han C."/>
            <person name="Tapia R."/>
            <person name="Land M."/>
            <person name="Hauser L."/>
            <person name="Kyrpides N."/>
            <person name="Ivanova N."/>
            <person name="Pagani I."/>
            <person name="Stepanauskas R."/>
            <person name="Masland D."/>
            <person name="Poulton N."/>
            <person name="Emerson D."/>
            <person name="Fleming E."/>
            <person name="Woyke T."/>
        </authorList>
    </citation>
    <scope>NUCLEOTIDE SEQUENCE [LARGE SCALE GENOMIC DNA]</scope>
    <source>
        <strain evidence="3 4">L12</strain>
    </source>
</reference>
<evidence type="ECO:0000313" key="4">
    <source>
        <dbReference type="Proteomes" id="UP000053899"/>
    </source>
</evidence>
<accession>I4Z614</accession>
<dbReference type="Proteomes" id="UP000053899">
    <property type="component" value="Unassembled WGS sequence"/>
</dbReference>
<dbReference type="InterPro" id="IPR021878">
    <property type="entry name" value="TgpA_N"/>
</dbReference>
<evidence type="ECO:0000259" key="2">
    <source>
        <dbReference type="SMART" id="SM00460"/>
    </source>
</evidence>
<keyword evidence="1" id="KW-0472">Membrane</keyword>
<proteinExistence type="predicted"/>
<feature type="transmembrane region" description="Helical" evidence="1">
    <location>
        <begin position="158"/>
        <end position="180"/>
    </location>
</feature>
<gene>
    <name evidence="3" type="ORF">LepocDRAFT_00003900</name>
</gene>
<keyword evidence="3" id="KW-0378">Hydrolase</keyword>
<protein>
    <submittedName>
        <fullName evidence="3">Transglutaminase-like enzyme, predicted cysteine protease</fullName>
    </submittedName>
</protein>
<evidence type="ECO:0000313" key="3">
    <source>
        <dbReference type="EMBL" id="EIM31656.1"/>
    </source>
</evidence>
<dbReference type="HOGENOM" id="CLU_012397_0_0_4"/>
<dbReference type="GO" id="GO:0008233">
    <property type="term" value="F:peptidase activity"/>
    <property type="evidence" value="ECO:0007669"/>
    <property type="project" value="UniProtKB-KW"/>
</dbReference>